<dbReference type="GO" id="GO:0016491">
    <property type="term" value="F:oxidoreductase activity"/>
    <property type="evidence" value="ECO:0007669"/>
    <property type="project" value="UniProtKB-KW"/>
</dbReference>
<organism evidence="7 8">
    <name type="scientific">Hufsiella ginkgonis</name>
    <dbReference type="NCBI Taxonomy" id="2695274"/>
    <lineage>
        <taxon>Bacteria</taxon>
        <taxon>Pseudomonadati</taxon>
        <taxon>Bacteroidota</taxon>
        <taxon>Sphingobacteriia</taxon>
        <taxon>Sphingobacteriales</taxon>
        <taxon>Sphingobacteriaceae</taxon>
        <taxon>Hufsiella</taxon>
    </lineage>
</organism>
<evidence type="ECO:0000256" key="3">
    <source>
        <dbReference type="ARBA" id="ARBA00023002"/>
    </source>
</evidence>
<dbReference type="InterPro" id="IPR036188">
    <property type="entry name" value="FAD/NAD-bd_sf"/>
</dbReference>
<keyword evidence="5" id="KW-0411">Iron-sulfur</keyword>
<evidence type="ECO:0000256" key="4">
    <source>
        <dbReference type="ARBA" id="ARBA00023004"/>
    </source>
</evidence>
<dbReference type="GO" id="GO:0051539">
    <property type="term" value="F:4 iron, 4 sulfur cluster binding"/>
    <property type="evidence" value="ECO:0007669"/>
    <property type="project" value="UniProtKB-KW"/>
</dbReference>
<keyword evidence="3" id="KW-0560">Oxidoreductase</keyword>
<gene>
    <name evidence="7" type="ORF">GS398_04895</name>
</gene>
<dbReference type="PANTHER" id="PTHR43498:SF1">
    <property type="entry name" value="COB--COM HETERODISULFIDE REDUCTASE IRON-SULFUR SUBUNIT A"/>
    <property type="match status" value="1"/>
</dbReference>
<dbReference type="AlphaFoldDB" id="A0A7K1XUD5"/>
<name>A0A7K1XUD5_9SPHI</name>
<feature type="chain" id="PRO_5029733980" evidence="6">
    <location>
        <begin position="19"/>
        <end position="417"/>
    </location>
</feature>
<dbReference type="GO" id="GO:0046872">
    <property type="term" value="F:metal ion binding"/>
    <property type="evidence" value="ECO:0007669"/>
    <property type="project" value="UniProtKB-KW"/>
</dbReference>
<proteinExistence type="predicted"/>
<dbReference type="EMBL" id="WVHS01000001">
    <property type="protein sequence ID" value="MXV14625.1"/>
    <property type="molecule type" value="Genomic_DNA"/>
</dbReference>
<keyword evidence="6" id="KW-0732">Signal</keyword>
<dbReference type="SUPFAM" id="SSF51905">
    <property type="entry name" value="FAD/NAD(P)-binding domain"/>
    <property type="match status" value="1"/>
</dbReference>
<keyword evidence="1" id="KW-0004">4Fe-4S</keyword>
<dbReference type="PANTHER" id="PTHR43498">
    <property type="entry name" value="FERREDOXIN:COB-COM HETERODISULFIDE REDUCTASE SUBUNIT A"/>
    <property type="match status" value="1"/>
</dbReference>
<protein>
    <submittedName>
        <fullName evidence="7">FAD-dependent oxidoreductase</fullName>
    </submittedName>
</protein>
<evidence type="ECO:0000256" key="1">
    <source>
        <dbReference type="ARBA" id="ARBA00022485"/>
    </source>
</evidence>
<evidence type="ECO:0000313" key="8">
    <source>
        <dbReference type="Proteomes" id="UP000451233"/>
    </source>
</evidence>
<sequence>MKRILVAFLCLLACTSYAQTIKTDVVVFGGNAAGIAAAIQAARSGVKTLLVEETGKLGGNIVPSSKAFEGGLWSEFLKKTRAAKKDSNAQPDAVSTPTVLKSWTDSIKNLTVRYNATWSRIEKSGRGWEIKLQDKATIKANVAIDALPNGILAVTAGVFMDPKTKLPRTIIQPVPLTKPYESQLYRTSVAIGTDTKTGESYMVPLGALMAGGGVDNFFVIGKFAANQSSADAMFTGQAAGAGASYFAFFDESTKNMALTMRTRQIQSELFSYKSWMVPYADIKFSDPNFQVIQYTGLTGVLKPVQVNGAFYFKPDTTVSSEEIRPVIRQYYSRSQIWFADKKIEKFTFGDMVSLIKYTAVRGNELDKELQKNWKEVFNFSGTYDLTRVITRREFAILLQYYMKPYEVRVNLNGNLGS</sequence>
<keyword evidence="2" id="KW-0479">Metal-binding</keyword>
<reference evidence="7 8" key="1">
    <citation type="submission" date="2019-11" db="EMBL/GenBank/DDBJ databases">
        <title>Pedobacter sp. HMF7056 Genome sequencing and assembly.</title>
        <authorList>
            <person name="Kang H."/>
            <person name="Kim H."/>
            <person name="Joh K."/>
        </authorList>
    </citation>
    <scope>NUCLEOTIDE SEQUENCE [LARGE SCALE GENOMIC DNA]</scope>
    <source>
        <strain evidence="7 8">HMF7056</strain>
    </source>
</reference>
<evidence type="ECO:0000256" key="5">
    <source>
        <dbReference type="ARBA" id="ARBA00023014"/>
    </source>
</evidence>
<dbReference type="RefSeq" id="WP_160905585.1">
    <property type="nucleotide sequence ID" value="NZ_WVHS01000001.1"/>
</dbReference>
<dbReference type="Gene3D" id="3.50.50.60">
    <property type="entry name" value="FAD/NAD(P)-binding domain"/>
    <property type="match status" value="1"/>
</dbReference>
<feature type="signal peptide" evidence="6">
    <location>
        <begin position="1"/>
        <end position="18"/>
    </location>
</feature>
<dbReference type="Proteomes" id="UP000451233">
    <property type="component" value="Unassembled WGS sequence"/>
</dbReference>
<evidence type="ECO:0000256" key="6">
    <source>
        <dbReference type="SAM" id="SignalP"/>
    </source>
</evidence>
<keyword evidence="4" id="KW-0408">Iron</keyword>
<comment type="caution">
    <text evidence="7">The sequence shown here is derived from an EMBL/GenBank/DDBJ whole genome shotgun (WGS) entry which is preliminary data.</text>
</comment>
<keyword evidence="8" id="KW-1185">Reference proteome</keyword>
<dbReference type="Pfam" id="PF12831">
    <property type="entry name" value="FAD_oxidored"/>
    <property type="match status" value="1"/>
</dbReference>
<evidence type="ECO:0000256" key="2">
    <source>
        <dbReference type="ARBA" id="ARBA00022723"/>
    </source>
</evidence>
<accession>A0A7K1XUD5</accession>
<dbReference type="InterPro" id="IPR039650">
    <property type="entry name" value="HdrA-like"/>
</dbReference>
<evidence type="ECO:0000313" key="7">
    <source>
        <dbReference type="EMBL" id="MXV14625.1"/>
    </source>
</evidence>